<organism evidence="3">
    <name type="scientific">uncultured Eubacteriales bacterium</name>
    <dbReference type="NCBI Taxonomy" id="172733"/>
    <lineage>
        <taxon>Bacteria</taxon>
        <taxon>Bacillati</taxon>
        <taxon>Bacillota</taxon>
        <taxon>Clostridia</taxon>
        <taxon>Eubacteriales</taxon>
        <taxon>environmental samples</taxon>
    </lineage>
</organism>
<reference evidence="3" key="1">
    <citation type="submission" date="2016-04" db="EMBL/GenBank/DDBJ databases">
        <authorList>
            <person name="Evans L.H."/>
            <person name="Alamgir A."/>
            <person name="Owens N."/>
            <person name="Weber N.D."/>
            <person name="Virtaneva K."/>
            <person name="Barbian K."/>
            <person name="Babar A."/>
            <person name="Rosenke K."/>
        </authorList>
    </citation>
    <scope>NUCLEOTIDE SEQUENCE</scope>
    <source>
        <strain evidence="3">86</strain>
    </source>
</reference>
<gene>
    <name evidence="3" type="ORF">KL86CLO1_12887</name>
</gene>
<feature type="transmembrane region" description="Helical" evidence="2">
    <location>
        <begin position="77"/>
        <end position="102"/>
    </location>
</feature>
<dbReference type="InterPro" id="IPR011470">
    <property type="entry name" value="DUF1576"/>
</dbReference>
<feature type="transmembrane region" description="Helical" evidence="2">
    <location>
        <begin position="301"/>
        <end position="321"/>
    </location>
</feature>
<feature type="transmembrane region" description="Helical" evidence="2">
    <location>
        <begin position="262"/>
        <end position="281"/>
    </location>
</feature>
<feature type="transmembrane region" description="Helical" evidence="2">
    <location>
        <begin position="6"/>
        <end position="29"/>
    </location>
</feature>
<accession>A0A212KF40</accession>
<feature type="transmembrane region" description="Helical" evidence="2">
    <location>
        <begin position="169"/>
        <end position="188"/>
    </location>
</feature>
<keyword evidence="2" id="KW-0472">Membrane</keyword>
<dbReference type="AlphaFoldDB" id="A0A212KF40"/>
<dbReference type="Pfam" id="PF07613">
    <property type="entry name" value="DUF1576"/>
    <property type="match status" value="2"/>
</dbReference>
<keyword evidence="2" id="KW-1133">Transmembrane helix</keyword>
<evidence type="ECO:0000256" key="1">
    <source>
        <dbReference type="SAM" id="MobiDB-lite"/>
    </source>
</evidence>
<feature type="transmembrane region" description="Helical" evidence="2">
    <location>
        <begin position="333"/>
        <end position="360"/>
    </location>
</feature>
<dbReference type="EMBL" id="FLUN01000001">
    <property type="protein sequence ID" value="SBW10252.1"/>
    <property type="molecule type" value="Genomic_DNA"/>
</dbReference>
<feature type="compositionally biased region" description="Basic and acidic residues" evidence="1">
    <location>
        <begin position="426"/>
        <end position="438"/>
    </location>
</feature>
<feature type="transmembrane region" description="Helical" evidence="2">
    <location>
        <begin position="380"/>
        <end position="398"/>
    </location>
</feature>
<evidence type="ECO:0000256" key="2">
    <source>
        <dbReference type="SAM" id="Phobius"/>
    </source>
</evidence>
<feature type="transmembrane region" description="Helical" evidence="2">
    <location>
        <begin position="208"/>
        <end position="228"/>
    </location>
</feature>
<evidence type="ECO:0000313" key="3">
    <source>
        <dbReference type="EMBL" id="SBW10252.1"/>
    </source>
</evidence>
<name>A0A212KF40_9FIRM</name>
<feature type="transmembrane region" description="Helical" evidence="2">
    <location>
        <begin position="114"/>
        <end position="134"/>
    </location>
</feature>
<evidence type="ECO:0008006" key="4">
    <source>
        <dbReference type="Google" id="ProtNLM"/>
    </source>
</evidence>
<feature type="transmembrane region" description="Helical" evidence="2">
    <location>
        <begin position="41"/>
        <end position="65"/>
    </location>
</feature>
<keyword evidence="2" id="KW-0812">Transmembrane</keyword>
<feature type="region of interest" description="Disordered" evidence="1">
    <location>
        <begin position="413"/>
        <end position="438"/>
    </location>
</feature>
<protein>
    <recommendedName>
        <fullName evidence="4">DUF1576 domain-containing protein</fullName>
    </recommendedName>
</protein>
<proteinExistence type="predicted"/>
<feature type="transmembrane region" description="Helical" evidence="2">
    <location>
        <begin position="140"/>
        <end position="162"/>
    </location>
</feature>
<sequence length="438" mass="45967">MVFSGFLLLVGLFFGDIPSIPAGLWAILTTEDTLITDYIQIGGIGAAFVNAALVTAASVCLLARSDETPNGYTLVTVGLMAGFSLFGKNIVNIWPILAGAWLYAKLQREHFGKYVSVALLTTALAPVVSFVALGGRPGSLPAGAALGIAIGFVLPPLSAYTFRVQNGMNLYNVGFACGLTAMLLVPVMTNFGARPQTALHWSLGNNLIFAPALAGLCVLLILAGLFLCKRPPWEAWAGYRRLLLTTGRAPSDYLRMFGSAPVLINTGVNGLLAGACILFTGGDLNGPTLGGIFTIMGFSAFGKHARSILPVMAGVLLGGALMEHGVNAPALQLAVLFGTTLAPLSGYFGWPFGIAAGFLHASVVLHAGTPVAGLNLYNNGFSGGLIAIALFPILTAVFRRHKPVLQDEDYFDLFTHDTPQPPPPPAEERRSGEEAPVK</sequence>